<sequence length="203" mass="23035">MFKSMFDDIGNFIFVENKLEKSDAIMIVGGSHPELGEKAAELWKQKYAPVVLISGGVSIKTGKFPGPRSKAEIYNKSYETEFDFFTDVLLKNDVPSSAIYGENRSSYTKENALFARQVAEENKLCINKAILICKAFHARRSLMFYQLAFPDTNFLISPIPGYGITKDNWYESDYGIQRVMGELTRCGNQFADDFIEMKALSKR</sequence>
<evidence type="ECO:0000259" key="1">
    <source>
        <dbReference type="Pfam" id="PF02698"/>
    </source>
</evidence>
<dbReference type="CDD" id="cd06259">
    <property type="entry name" value="YdcF-like"/>
    <property type="match status" value="1"/>
</dbReference>
<dbReference type="RefSeq" id="WP_073278898.1">
    <property type="nucleotide sequence ID" value="NZ_FRAC01000024.1"/>
</dbReference>
<dbReference type="PANTHER" id="PTHR30336">
    <property type="entry name" value="INNER MEMBRANE PROTEIN, PROBABLE PERMEASE"/>
    <property type="match status" value="1"/>
</dbReference>
<proteinExistence type="predicted"/>
<dbReference type="InterPro" id="IPR003848">
    <property type="entry name" value="DUF218"/>
</dbReference>
<dbReference type="Gene3D" id="3.40.50.620">
    <property type="entry name" value="HUPs"/>
    <property type="match status" value="1"/>
</dbReference>
<dbReference type="PANTHER" id="PTHR30336:SF20">
    <property type="entry name" value="DUF218 DOMAIN-CONTAINING PROTEIN"/>
    <property type="match status" value="1"/>
</dbReference>
<evidence type="ECO:0000313" key="2">
    <source>
        <dbReference type="EMBL" id="SHL14805.1"/>
    </source>
</evidence>
<dbReference type="AlphaFoldDB" id="A0A1M6Y9W9"/>
<dbReference type="OrthoDB" id="9782395at2"/>
<organism evidence="2 3">
    <name type="scientific">Anaerocolumna jejuensis DSM 15929</name>
    <dbReference type="NCBI Taxonomy" id="1121322"/>
    <lineage>
        <taxon>Bacteria</taxon>
        <taxon>Bacillati</taxon>
        <taxon>Bacillota</taxon>
        <taxon>Clostridia</taxon>
        <taxon>Lachnospirales</taxon>
        <taxon>Lachnospiraceae</taxon>
        <taxon>Anaerocolumna</taxon>
    </lineage>
</organism>
<dbReference type="EMBL" id="FRAC01000024">
    <property type="protein sequence ID" value="SHL14805.1"/>
    <property type="molecule type" value="Genomic_DNA"/>
</dbReference>
<gene>
    <name evidence="2" type="ORF">SAMN02745136_04208</name>
</gene>
<dbReference type="InterPro" id="IPR051599">
    <property type="entry name" value="Cell_Envelope_Assoc"/>
</dbReference>
<dbReference type="InterPro" id="IPR014729">
    <property type="entry name" value="Rossmann-like_a/b/a_fold"/>
</dbReference>
<evidence type="ECO:0000313" key="3">
    <source>
        <dbReference type="Proteomes" id="UP000184386"/>
    </source>
</evidence>
<name>A0A1M6Y9W9_9FIRM</name>
<protein>
    <submittedName>
        <fullName evidence="2">DUF218 domain-containing protein</fullName>
    </submittedName>
</protein>
<dbReference type="Pfam" id="PF02698">
    <property type="entry name" value="DUF218"/>
    <property type="match status" value="1"/>
</dbReference>
<feature type="domain" description="DUF218" evidence="1">
    <location>
        <begin position="23"/>
        <end position="160"/>
    </location>
</feature>
<keyword evidence="3" id="KW-1185">Reference proteome</keyword>
<dbReference type="STRING" id="1121322.SAMN02745136_04208"/>
<accession>A0A1M6Y9W9</accession>
<dbReference type="Proteomes" id="UP000184386">
    <property type="component" value="Unassembled WGS sequence"/>
</dbReference>
<reference evidence="2 3" key="1">
    <citation type="submission" date="2016-11" db="EMBL/GenBank/DDBJ databases">
        <authorList>
            <person name="Jaros S."/>
            <person name="Januszkiewicz K."/>
            <person name="Wedrychowicz H."/>
        </authorList>
    </citation>
    <scope>NUCLEOTIDE SEQUENCE [LARGE SCALE GENOMIC DNA]</scope>
    <source>
        <strain evidence="2 3">DSM 15929</strain>
    </source>
</reference>
<dbReference type="GO" id="GO:0005886">
    <property type="term" value="C:plasma membrane"/>
    <property type="evidence" value="ECO:0007669"/>
    <property type="project" value="TreeGrafter"/>
</dbReference>